<name>A0A495RJN3_9GAMM</name>
<gene>
    <name evidence="6" type="ORF">DES39_0896</name>
</gene>
<dbReference type="InterPro" id="IPR000032">
    <property type="entry name" value="HPr-like"/>
</dbReference>
<keyword evidence="4" id="KW-0598">Phosphotransferase system</keyword>
<evidence type="ECO:0000256" key="1">
    <source>
        <dbReference type="ARBA" id="ARBA00004496"/>
    </source>
</evidence>
<evidence type="ECO:0000259" key="5">
    <source>
        <dbReference type="PROSITE" id="PS51350"/>
    </source>
</evidence>
<dbReference type="PANTHER" id="PTHR33705:SF2">
    <property type="entry name" value="PHOSPHOCARRIER PROTEIN NPR"/>
    <property type="match status" value="1"/>
</dbReference>
<dbReference type="EMBL" id="RBWY01000001">
    <property type="protein sequence ID" value="RKS87655.1"/>
    <property type="molecule type" value="Genomic_DNA"/>
</dbReference>
<evidence type="ECO:0000256" key="2">
    <source>
        <dbReference type="ARBA" id="ARBA00010736"/>
    </source>
</evidence>
<evidence type="ECO:0000256" key="3">
    <source>
        <dbReference type="ARBA" id="ARBA00022490"/>
    </source>
</evidence>
<dbReference type="Gene3D" id="3.30.1340.10">
    <property type="entry name" value="HPr-like"/>
    <property type="match status" value="1"/>
</dbReference>
<dbReference type="NCBIfam" id="TIGR01003">
    <property type="entry name" value="PTS_HPr_family"/>
    <property type="match status" value="1"/>
</dbReference>
<dbReference type="PRINTS" id="PR00107">
    <property type="entry name" value="PHOSPHOCPHPR"/>
</dbReference>
<feature type="domain" description="HPr" evidence="5">
    <location>
        <begin position="1"/>
        <end position="88"/>
    </location>
</feature>
<proteinExistence type="inferred from homology"/>
<dbReference type="OrthoDB" id="9798965at2"/>
<reference evidence="6 7" key="1">
    <citation type="submission" date="2018-10" db="EMBL/GenBank/DDBJ databases">
        <title>Genomic Encyclopedia of Type Strains, Phase IV (KMG-IV): sequencing the most valuable type-strain genomes for metagenomic binning, comparative biology and taxonomic classification.</title>
        <authorList>
            <person name="Goeker M."/>
        </authorList>
    </citation>
    <scope>NUCLEOTIDE SEQUENCE [LARGE SCALE GENOMIC DNA]</scope>
    <source>
        <strain evidence="6 7">DSM 22228</strain>
    </source>
</reference>
<organism evidence="6 7">
    <name type="scientific">Orbus hercynius</name>
    <dbReference type="NCBI Taxonomy" id="593135"/>
    <lineage>
        <taxon>Bacteria</taxon>
        <taxon>Pseudomonadati</taxon>
        <taxon>Pseudomonadota</taxon>
        <taxon>Gammaproteobacteria</taxon>
        <taxon>Orbales</taxon>
        <taxon>Orbaceae</taxon>
        <taxon>Orbus</taxon>
    </lineage>
</organism>
<dbReference type="PANTHER" id="PTHR33705">
    <property type="entry name" value="PHOSPHOCARRIER PROTEIN HPR"/>
    <property type="match status" value="1"/>
</dbReference>
<evidence type="ECO:0000313" key="6">
    <source>
        <dbReference type="EMBL" id="RKS87655.1"/>
    </source>
</evidence>
<dbReference type="RefSeq" id="WP_121144536.1">
    <property type="nucleotide sequence ID" value="NZ_RBWY01000001.1"/>
</dbReference>
<keyword evidence="3" id="KW-0963">Cytoplasm</keyword>
<dbReference type="Proteomes" id="UP000278542">
    <property type="component" value="Unassembled WGS sequence"/>
</dbReference>
<dbReference type="GO" id="GO:0009401">
    <property type="term" value="P:phosphoenolpyruvate-dependent sugar phosphotransferase system"/>
    <property type="evidence" value="ECO:0007669"/>
    <property type="project" value="UniProtKB-KW"/>
</dbReference>
<keyword evidence="7" id="KW-1185">Reference proteome</keyword>
<dbReference type="SUPFAM" id="SSF55594">
    <property type="entry name" value="HPr-like"/>
    <property type="match status" value="1"/>
</dbReference>
<sequence length="88" mass="9548">MLKEQMVVKNSTGLHARPVTTLVKLAGRYKSTIELVYNEKTIKMKSMMALLGAGVKGGSTVEIICDGEDEQAAIAEIRELFATGFGEE</sequence>
<dbReference type="GO" id="GO:0005737">
    <property type="term" value="C:cytoplasm"/>
    <property type="evidence" value="ECO:0007669"/>
    <property type="project" value="UniProtKB-SubCell"/>
</dbReference>
<comment type="caution">
    <text evidence="6">The sequence shown here is derived from an EMBL/GenBank/DDBJ whole genome shotgun (WGS) entry which is preliminary data.</text>
</comment>
<accession>A0A495RJN3</accession>
<evidence type="ECO:0000256" key="4">
    <source>
        <dbReference type="ARBA" id="ARBA00022683"/>
    </source>
</evidence>
<dbReference type="Pfam" id="PF00381">
    <property type="entry name" value="PTS-HPr"/>
    <property type="match status" value="1"/>
</dbReference>
<comment type="subcellular location">
    <subcellularLocation>
        <location evidence="1">Cytoplasm</location>
    </subcellularLocation>
</comment>
<dbReference type="PROSITE" id="PS51350">
    <property type="entry name" value="PTS_HPR_DOM"/>
    <property type="match status" value="1"/>
</dbReference>
<dbReference type="CDD" id="cd00367">
    <property type="entry name" value="PTS-HPr_like"/>
    <property type="match status" value="1"/>
</dbReference>
<dbReference type="InterPro" id="IPR050399">
    <property type="entry name" value="HPr"/>
</dbReference>
<evidence type="ECO:0000313" key="7">
    <source>
        <dbReference type="Proteomes" id="UP000278542"/>
    </source>
</evidence>
<dbReference type="AlphaFoldDB" id="A0A495RJN3"/>
<protein>
    <submittedName>
        <fullName evidence="6">Phosphocarrier protein</fullName>
    </submittedName>
</protein>
<dbReference type="InterPro" id="IPR035895">
    <property type="entry name" value="HPr-like_sf"/>
</dbReference>
<comment type="similarity">
    <text evidence="2">Belongs to the HPr family.</text>
</comment>